<keyword evidence="2" id="KW-0472">Membrane</keyword>
<feature type="region of interest" description="Disordered" evidence="1">
    <location>
        <begin position="88"/>
        <end position="107"/>
    </location>
</feature>
<dbReference type="EMBL" id="MLJW01000045">
    <property type="protein sequence ID" value="OIR06219.1"/>
    <property type="molecule type" value="Genomic_DNA"/>
</dbReference>
<keyword evidence="2" id="KW-1133">Transmembrane helix</keyword>
<reference evidence="3" key="1">
    <citation type="submission" date="2016-10" db="EMBL/GenBank/DDBJ databases">
        <title>Sequence of Gallionella enrichment culture.</title>
        <authorList>
            <person name="Poehlein A."/>
            <person name="Muehling M."/>
            <person name="Daniel R."/>
        </authorList>
    </citation>
    <scope>NUCLEOTIDE SEQUENCE</scope>
</reference>
<proteinExistence type="predicted"/>
<evidence type="ECO:0000256" key="1">
    <source>
        <dbReference type="SAM" id="MobiDB-lite"/>
    </source>
</evidence>
<keyword evidence="2" id="KW-0812">Transmembrane</keyword>
<comment type="caution">
    <text evidence="3">The sequence shown here is derived from an EMBL/GenBank/DDBJ whole genome shotgun (WGS) entry which is preliminary data.</text>
</comment>
<sequence>MTPLFGHRRPAISRRHRVLARRLSLVGSGSTLMVLGVLSVPSPIPVGFVLFVLGLFMAAKGSRRVRRNVKLLRRRVPLFSRSLNHAKPHLPSPVRSFIERSDPEKEC</sequence>
<gene>
    <name evidence="3" type="ORF">GALL_116920</name>
</gene>
<feature type="transmembrane region" description="Helical" evidence="2">
    <location>
        <begin position="44"/>
        <end position="61"/>
    </location>
</feature>
<evidence type="ECO:0000313" key="3">
    <source>
        <dbReference type="EMBL" id="OIR06219.1"/>
    </source>
</evidence>
<accession>A0A1J5SE71</accession>
<name>A0A1J5SE71_9ZZZZ</name>
<protein>
    <recommendedName>
        <fullName evidence="4">Transmembrane protein (PGPGW)</fullName>
    </recommendedName>
</protein>
<feature type="compositionally biased region" description="Basic and acidic residues" evidence="1">
    <location>
        <begin position="97"/>
        <end position="107"/>
    </location>
</feature>
<evidence type="ECO:0000256" key="2">
    <source>
        <dbReference type="SAM" id="Phobius"/>
    </source>
</evidence>
<dbReference type="AlphaFoldDB" id="A0A1J5SE71"/>
<organism evidence="3">
    <name type="scientific">mine drainage metagenome</name>
    <dbReference type="NCBI Taxonomy" id="410659"/>
    <lineage>
        <taxon>unclassified sequences</taxon>
        <taxon>metagenomes</taxon>
        <taxon>ecological metagenomes</taxon>
    </lineage>
</organism>
<evidence type="ECO:0008006" key="4">
    <source>
        <dbReference type="Google" id="ProtNLM"/>
    </source>
</evidence>